<keyword evidence="2" id="KW-0805">Transcription regulation</keyword>
<proteinExistence type="inferred from homology"/>
<dbReference type="InterPro" id="IPR013324">
    <property type="entry name" value="RNA_pol_sigma_r3/r4-like"/>
</dbReference>
<dbReference type="SUPFAM" id="SSF88659">
    <property type="entry name" value="Sigma3 and sigma4 domains of RNA polymerase sigma factors"/>
    <property type="match status" value="1"/>
</dbReference>
<evidence type="ECO:0000256" key="2">
    <source>
        <dbReference type="ARBA" id="ARBA00023015"/>
    </source>
</evidence>
<keyword evidence="5" id="KW-0804">Transcription</keyword>
<evidence type="ECO:0000313" key="25">
    <source>
        <dbReference type="Proteomes" id="UP000436825"/>
    </source>
</evidence>
<dbReference type="Proteomes" id="UP001217776">
    <property type="component" value="Unassembled WGS sequence"/>
</dbReference>
<reference evidence="23 24" key="2">
    <citation type="submission" date="2018-08" db="EMBL/GenBank/DDBJ databases">
        <title>A genome reference for cultivated species of the human gut microbiota.</title>
        <authorList>
            <person name="Zou Y."/>
            <person name="Xue W."/>
            <person name="Luo G."/>
        </authorList>
    </citation>
    <scope>NUCLEOTIDE SEQUENCE [LARGE SCALE GENOMIC DNA]</scope>
    <source>
        <strain evidence="18 23">AF37-12</strain>
        <strain evidence="17 24">AM30-26</strain>
    </source>
</reference>
<dbReference type="EMBL" id="JAQNVG010000005">
    <property type="protein sequence ID" value="MDC2235034.1"/>
    <property type="molecule type" value="Genomic_DNA"/>
</dbReference>
<evidence type="ECO:0000313" key="29">
    <source>
        <dbReference type="Proteomes" id="UP000488521"/>
    </source>
</evidence>
<evidence type="ECO:0000256" key="3">
    <source>
        <dbReference type="ARBA" id="ARBA00023082"/>
    </source>
</evidence>
<dbReference type="InterPro" id="IPR007627">
    <property type="entry name" value="RNA_pol_sigma70_r2"/>
</dbReference>
<dbReference type="InterPro" id="IPR014284">
    <property type="entry name" value="RNA_pol_sigma-70_dom"/>
</dbReference>
<dbReference type="EMBL" id="WCRW01000016">
    <property type="protein sequence ID" value="KAB4452736.1"/>
    <property type="molecule type" value="Genomic_DNA"/>
</dbReference>
<reference evidence="25 26" key="3">
    <citation type="journal article" date="2019" name="Nat. Med.">
        <title>A library of human gut bacterial isolates paired with longitudinal multiomics data enables mechanistic microbiome research.</title>
        <authorList>
            <person name="Poyet M."/>
            <person name="Groussin M."/>
            <person name="Gibbons S.M."/>
            <person name="Avila-Pacheco J."/>
            <person name="Jiang X."/>
            <person name="Kearney S.M."/>
            <person name="Perrotta A.R."/>
            <person name="Berdy B."/>
            <person name="Zhao S."/>
            <person name="Lieberman T.D."/>
            <person name="Swanson P.K."/>
            <person name="Smith M."/>
            <person name="Roesemann S."/>
            <person name="Alexander J.E."/>
            <person name="Rich S.A."/>
            <person name="Livny J."/>
            <person name="Vlamakis H."/>
            <person name="Clish C."/>
            <person name="Bullock K."/>
            <person name="Deik A."/>
            <person name="Scott J."/>
            <person name="Pierce K.A."/>
            <person name="Xavier R.J."/>
            <person name="Alm E.J."/>
        </authorList>
    </citation>
    <scope>NUCLEOTIDE SEQUENCE [LARGE SCALE GENOMIC DNA]</scope>
    <source>
        <strain evidence="13 29">BIOML-A156</strain>
        <strain evidence="12 25">BIOML-A160</strain>
        <strain evidence="14 26">BIOML-A162</strain>
        <strain evidence="11 28">BIOML-A165</strain>
        <strain evidence="10 27">BIOML-A188</strain>
    </source>
</reference>
<evidence type="ECO:0000256" key="5">
    <source>
        <dbReference type="ARBA" id="ARBA00023163"/>
    </source>
</evidence>
<dbReference type="EMBL" id="JAHYQA010000001">
    <property type="protein sequence ID" value="MCE9235589.1"/>
    <property type="molecule type" value="Genomic_DNA"/>
</dbReference>
<comment type="similarity">
    <text evidence="1">Belongs to the sigma-70 factor family. ECF subfamily.</text>
</comment>
<evidence type="ECO:0000313" key="23">
    <source>
        <dbReference type="Proteomes" id="UP000283616"/>
    </source>
</evidence>
<dbReference type="Pfam" id="PF04542">
    <property type="entry name" value="Sigma70_r2"/>
    <property type="match status" value="1"/>
</dbReference>
<evidence type="ECO:0000313" key="21">
    <source>
        <dbReference type="EMBL" id="UYU92759.1"/>
    </source>
</evidence>
<organism evidence="11 28">
    <name type="scientific">Bacteroides thetaiotaomicron</name>
    <dbReference type="NCBI Taxonomy" id="818"/>
    <lineage>
        <taxon>Bacteria</taxon>
        <taxon>Pseudomonadati</taxon>
        <taxon>Bacteroidota</taxon>
        <taxon>Bacteroidia</taxon>
        <taxon>Bacteroidales</taxon>
        <taxon>Bacteroidaceae</taxon>
        <taxon>Bacteroides</taxon>
    </lineage>
</organism>
<dbReference type="Pfam" id="PF08281">
    <property type="entry name" value="Sigma70_r4_2"/>
    <property type="match status" value="1"/>
</dbReference>
<dbReference type="EMBL" id="WCSB01000016">
    <property type="protein sequence ID" value="KAB4450300.1"/>
    <property type="molecule type" value="Genomic_DNA"/>
</dbReference>
<evidence type="ECO:0000313" key="18">
    <source>
        <dbReference type="EMBL" id="RHL62911.1"/>
    </source>
</evidence>
<dbReference type="PATRIC" id="fig|818.23.peg.3142"/>
<dbReference type="Proteomes" id="UP001156218">
    <property type="component" value="Chromosome"/>
</dbReference>
<keyword evidence="8" id="KW-0240">DNA-directed RNA polymerase</keyword>
<dbReference type="Proteomes" id="UP000500882">
    <property type="component" value="Chromosome"/>
</dbReference>
<dbReference type="GO" id="GO:0003677">
    <property type="term" value="F:DNA binding"/>
    <property type="evidence" value="ECO:0007669"/>
    <property type="project" value="UniProtKB-KW"/>
</dbReference>
<keyword evidence="4" id="KW-0238">DNA-binding</keyword>
<evidence type="ECO:0000313" key="27">
    <source>
        <dbReference type="Proteomes" id="UP000440614"/>
    </source>
</evidence>
<evidence type="ECO:0000313" key="9">
    <source>
        <dbReference type="EMBL" id="CUP35994.1"/>
    </source>
</evidence>
<dbReference type="Proteomes" id="UP000436858">
    <property type="component" value="Unassembled WGS sequence"/>
</dbReference>
<name>A0A0P0FFP5_BACT4</name>
<dbReference type="KEGG" id="btho:Btheta7330_03052"/>
<evidence type="ECO:0000313" key="22">
    <source>
        <dbReference type="Proteomes" id="UP000095576"/>
    </source>
</evidence>
<dbReference type="Proteomes" id="UP001162960">
    <property type="component" value="Chromosome"/>
</dbReference>
<evidence type="ECO:0000313" key="31">
    <source>
        <dbReference type="Proteomes" id="UP001156218"/>
    </source>
</evidence>
<evidence type="ECO:0000256" key="4">
    <source>
        <dbReference type="ARBA" id="ARBA00023125"/>
    </source>
</evidence>
<dbReference type="EMBL" id="WCSY01000018">
    <property type="protein sequence ID" value="KAB4309428.1"/>
    <property type="molecule type" value="Genomic_DNA"/>
</dbReference>
<evidence type="ECO:0000259" key="6">
    <source>
        <dbReference type="Pfam" id="PF04542"/>
    </source>
</evidence>
<evidence type="ECO:0000313" key="11">
    <source>
        <dbReference type="EMBL" id="KAB4450300.1"/>
    </source>
</evidence>
<dbReference type="Proteomes" id="UP000283616">
    <property type="component" value="Unassembled WGS sequence"/>
</dbReference>
<sequence length="173" mass="20521">MELKQFKITVVPLRDKLLNYARRMTDDPSDAEDAVQEVMLKLWNLRQKLDEYRSIEAVAMTMTHHLCMDMWRAKRPDTLSLDRVQAPTPSATPERLLEEKDEFRLMREIIDSLPTLQRTIIRMKDIEEYETEEIAEITGCNAEAIRSNLSRARKKVREVYLQTIQERKRRNKA</sequence>
<dbReference type="RefSeq" id="WP_008760619.1">
    <property type="nucleotide sequence ID" value="NZ_AP022660.1"/>
</dbReference>
<dbReference type="OMA" id="RLWINRE"/>
<evidence type="ECO:0000313" key="26">
    <source>
        <dbReference type="Proteomes" id="UP000436858"/>
    </source>
</evidence>
<evidence type="ECO:0000259" key="7">
    <source>
        <dbReference type="Pfam" id="PF08281"/>
    </source>
</evidence>
<dbReference type="GO" id="GO:0016987">
    <property type="term" value="F:sigma factor activity"/>
    <property type="evidence" value="ECO:0007669"/>
    <property type="project" value="UniProtKB-KW"/>
</dbReference>
<reference evidence="19 31" key="5">
    <citation type="submission" date="2021-06" db="EMBL/GenBank/DDBJ databases">
        <title>Interrogation of the integrated mobile genetic elements in gut-associated Bacteroides with a consensus prediction approach.</title>
        <authorList>
            <person name="Campbell D.E."/>
            <person name="Leigh J.R."/>
            <person name="Kim T."/>
            <person name="England W."/>
            <person name="Whitaker R.J."/>
            <person name="Degnan P.H."/>
        </authorList>
    </citation>
    <scope>NUCLEOTIDE SEQUENCE [LARGE SCALE GENOMIC DNA]</scope>
    <source>
        <strain evidence="21">VPI-3443</strain>
        <strain evidence="20">VPI-BTDOT2</strain>
        <strain evidence="19 31">WAL8669</strain>
    </source>
</reference>
<feature type="domain" description="RNA polymerase sigma-70 region 2" evidence="6">
    <location>
        <begin position="14"/>
        <end position="75"/>
    </location>
</feature>
<reference evidence="16" key="7">
    <citation type="submission" date="2022-10" db="EMBL/GenBank/DDBJ databases">
        <title>Human gut microbiome strain richness.</title>
        <authorList>
            <person name="Chen-Liaw A."/>
        </authorList>
    </citation>
    <scope>NUCLEOTIDE SEQUENCE</scope>
    <source>
        <strain evidence="16">1001283st1_A3_1001283B150304_161114</strain>
    </source>
</reference>
<dbReference type="InterPro" id="IPR039425">
    <property type="entry name" value="RNA_pol_sigma-70-like"/>
</dbReference>
<dbReference type="SUPFAM" id="SSF88946">
    <property type="entry name" value="Sigma2 domain of RNA polymerase sigma factors"/>
    <property type="match status" value="1"/>
</dbReference>
<dbReference type="InterPro" id="IPR036388">
    <property type="entry name" value="WH-like_DNA-bd_sf"/>
</dbReference>
<accession>A0A0P0FFP5</accession>
<protein>
    <submittedName>
        <fullName evidence="8">DNA-directed RNA polymerase sigma-70 factor</fullName>
    </submittedName>
    <submittedName>
        <fullName evidence="9">RNA polymerase ECF-type sigma factor</fullName>
    </submittedName>
    <submittedName>
        <fullName evidence="11">Sigma-70 family RNA polymerase sigma factor</fullName>
    </submittedName>
</protein>
<dbReference type="GeneID" id="60926286"/>
<dbReference type="Proteomes" id="UP001156216">
    <property type="component" value="Chromosome"/>
</dbReference>
<dbReference type="AlphaFoldDB" id="A0A0P0FFP5"/>
<evidence type="ECO:0000313" key="17">
    <source>
        <dbReference type="EMBL" id="RHD91485.1"/>
    </source>
</evidence>
<evidence type="ECO:0000313" key="24">
    <source>
        <dbReference type="Proteomes" id="UP000284785"/>
    </source>
</evidence>
<evidence type="ECO:0000313" key="28">
    <source>
        <dbReference type="Proteomes" id="UP000460317"/>
    </source>
</evidence>
<keyword evidence="3" id="KW-0731">Sigma factor</keyword>
<dbReference type="Proteomes" id="UP000460317">
    <property type="component" value="Unassembled WGS sequence"/>
</dbReference>
<dbReference type="EMBL" id="WCRS01000006">
    <property type="protein sequence ID" value="KAB4474150.1"/>
    <property type="molecule type" value="Genomic_DNA"/>
</dbReference>
<gene>
    <name evidence="9" type="primary">sigE</name>
    <name evidence="8" type="ORF">BatF92_15770</name>
    <name evidence="18" type="ORF">DW011_04455</name>
    <name evidence="17" type="ORF">DW780_00295</name>
    <name evidence="9" type="ORF">ERS852511_01859</name>
    <name evidence="13" type="ORF">GAN59_11615</name>
    <name evidence="12" type="ORF">GAN75_19920</name>
    <name evidence="14" type="ORF">GAN91_19965</name>
    <name evidence="11" type="ORF">GAN93_16650</name>
    <name evidence="10" type="ORF">GAO51_17970</name>
    <name evidence="15" type="ORF">K0H07_00235</name>
    <name evidence="20" type="ORF">KQP59_09695</name>
    <name evidence="19" type="ORF">KQP68_03985</name>
    <name evidence="21" type="ORF">KQP74_09015</name>
    <name evidence="16" type="ORF">PO127_04630</name>
</gene>
<feature type="domain" description="RNA polymerase sigma factor 70 region 4 type 2" evidence="7">
    <location>
        <begin position="105"/>
        <end position="155"/>
    </location>
</feature>
<dbReference type="Proteomes" id="UP000284785">
    <property type="component" value="Unassembled WGS sequence"/>
</dbReference>
<evidence type="ECO:0000256" key="1">
    <source>
        <dbReference type="ARBA" id="ARBA00010641"/>
    </source>
</evidence>
<evidence type="ECO:0000313" key="30">
    <source>
        <dbReference type="Proteomes" id="UP000500882"/>
    </source>
</evidence>
<evidence type="ECO:0000313" key="20">
    <source>
        <dbReference type="EMBL" id="UYU73358.1"/>
    </source>
</evidence>
<dbReference type="EMBL" id="QSJP01000001">
    <property type="protein sequence ID" value="RHD91485.1"/>
    <property type="molecule type" value="Genomic_DNA"/>
</dbReference>
<dbReference type="EMBL" id="CZAP01000005">
    <property type="protein sequence ID" value="CUP35994.1"/>
    <property type="molecule type" value="Genomic_DNA"/>
</dbReference>
<evidence type="ECO:0000313" key="19">
    <source>
        <dbReference type="EMBL" id="UYU67453.1"/>
    </source>
</evidence>
<dbReference type="EMBL" id="QROV01000004">
    <property type="protein sequence ID" value="RHL62911.1"/>
    <property type="molecule type" value="Genomic_DNA"/>
</dbReference>
<evidence type="ECO:0000313" key="10">
    <source>
        <dbReference type="EMBL" id="KAB4309428.1"/>
    </source>
</evidence>
<dbReference type="EMBL" id="CP083680">
    <property type="protein sequence ID" value="UYU67453.1"/>
    <property type="molecule type" value="Genomic_DNA"/>
</dbReference>
<dbReference type="EMBL" id="CP083685">
    <property type="protein sequence ID" value="UYU92759.1"/>
    <property type="molecule type" value="Genomic_DNA"/>
</dbReference>
<evidence type="ECO:0000313" key="12">
    <source>
        <dbReference type="EMBL" id="KAB4452736.1"/>
    </source>
</evidence>
<evidence type="ECO:0000313" key="13">
    <source>
        <dbReference type="EMBL" id="KAB4474150.1"/>
    </source>
</evidence>
<dbReference type="EMBL" id="AP022660">
    <property type="protein sequence ID" value="BCA49635.1"/>
    <property type="molecule type" value="Genomic_DNA"/>
</dbReference>
<dbReference type="EMBL" id="CP083681">
    <property type="protein sequence ID" value="UYU73358.1"/>
    <property type="molecule type" value="Genomic_DNA"/>
</dbReference>
<dbReference type="InterPro" id="IPR013249">
    <property type="entry name" value="RNA_pol_sigma70_r4_t2"/>
</dbReference>
<reference evidence="9 22" key="1">
    <citation type="submission" date="2015-09" db="EMBL/GenBank/DDBJ databases">
        <authorList>
            <consortium name="Pathogen Informatics"/>
        </authorList>
    </citation>
    <scope>NUCLEOTIDE SEQUENCE [LARGE SCALE GENOMIC DNA]</scope>
    <source>
        <strain evidence="9 22">2789STDY5834899</strain>
    </source>
</reference>
<dbReference type="EMBL" id="WCRY01000022">
    <property type="protein sequence ID" value="KAB4477607.1"/>
    <property type="molecule type" value="Genomic_DNA"/>
</dbReference>
<evidence type="ECO:0000313" key="8">
    <source>
        <dbReference type="EMBL" id="BCA49635.1"/>
    </source>
</evidence>
<dbReference type="Proteomes" id="UP000436825">
    <property type="component" value="Unassembled WGS sequence"/>
</dbReference>
<accession>C6IEH9</accession>
<evidence type="ECO:0000313" key="14">
    <source>
        <dbReference type="EMBL" id="KAB4477607.1"/>
    </source>
</evidence>
<dbReference type="Proteomes" id="UP000440614">
    <property type="component" value="Unassembled WGS sequence"/>
</dbReference>
<dbReference type="GO" id="GO:0000428">
    <property type="term" value="C:DNA-directed RNA polymerase complex"/>
    <property type="evidence" value="ECO:0007669"/>
    <property type="project" value="UniProtKB-KW"/>
</dbReference>
<evidence type="ECO:0000313" key="16">
    <source>
        <dbReference type="EMBL" id="MDC2235034.1"/>
    </source>
</evidence>
<dbReference type="InterPro" id="IPR013325">
    <property type="entry name" value="RNA_pol_sigma_r2"/>
</dbReference>
<dbReference type="PANTHER" id="PTHR43133">
    <property type="entry name" value="RNA POLYMERASE ECF-TYPE SIGMA FACTO"/>
    <property type="match status" value="1"/>
</dbReference>
<dbReference type="PANTHER" id="PTHR43133:SF8">
    <property type="entry name" value="RNA POLYMERASE SIGMA FACTOR HI_1459-RELATED"/>
    <property type="match status" value="1"/>
</dbReference>
<dbReference type="GO" id="GO:0006352">
    <property type="term" value="P:DNA-templated transcription initiation"/>
    <property type="evidence" value="ECO:0007669"/>
    <property type="project" value="InterPro"/>
</dbReference>
<reference evidence="8 30" key="4">
    <citation type="submission" date="2020-02" db="EMBL/GenBank/DDBJ databases">
        <title>Whole-genome sequencing and comparative analysis of the genomes of Bacteroides thetaiotaomicron and Escherichia coli isolated from a healthy resident in Vietnam.</title>
        <authorList>
            <person name="Mohsin M."/>
            <person name="Tanaka K."/>
            <person name="Kawahara R."/>
            <person name="Kondo S."/>
            <person name="Noguchi H."/>
            <person name="Motooka D."/>
            <person name="Nakamura S."/>
            <person name="Khong D.T."/>
            <person name="Nguyen T.N."/>
            <person name="Tran H.T."/>
            <person name="Yamamoto Y."/>
        </authorList>
    </citation>
    <scope>NUCLEOTIDE SEQUENCE [LARGE SCALE GENOMIC DNA]</scope>
    <source>
        <strain evidence="8 30">F9-2</strain>
    </source>
</reference>
<dbReference type="Gene3D" id="1.10.10.10">
    <property type="entry name" value="Winged helix-like DNA-binding domain superfamily/Winged helix DNA-binding domain"/>
    <property type="match status" value="1"/>
</dbReference>
<dbReference type="Proteomes" id="UP000488521">
    <property type="component" value="Unassembled WGS sequence"/>
</dbReference>
<dbReference type="Proteomes" id="UP000095576">
    <property type="component" value="Unassembled WGS sequence"/>
</dbReference>
<dbReference type="Gene3D" id="1.10.1740.10">
    <property type="match status" value="1"/>
</dbReference>
<reference evidence="15" key="6">
    <citation type="submission" date="2021-07" db="EMBL/GenBank/DDBJ databases">
        <title>Comparative genomics of Bacteroides fragilis group isolates reveals species-dependent resistance mechanisms and validates clinical tools for resistance prediction.</title>
        <authorList>
            <person name="Wallace M.J."/>
            <person name="Jean S."/>
            <person name="Wallace M.A."/>
            <person name="Carey-Ann B.D."/>
            <person name="Dantas G."/>
        </authorList>
    </citation>
    <scope>NUCLEOTIDE SEQUENCE</scope>
    <source>
        <strain evidence="15">BJH_160</strain>
    </source>
</reference>
<dbReference type="NCBIfam" id="TIGR02937">
    <property type="entry name" value="sigma70-ECF"/>
    <property type="match status" value="1"/>
</dbReference>
<dbReference type="Proteomes" id="UP001200544">
    <property type="component" value="Unassembled WGS sequence"/>
</dbReference>
<evidence type="ECO:0000313" key="15">
    <source>
        <dbReference type="EMBL" id="MCE9235589.1"/>
    </source>
</evidence>